<dbReference type="EMBL" id="FOIR01000002">
    <property type="protein sequence ID" value="SEW30124.1"/>
    <property type="molecule type" value="Genomic_DNA"/>
</dbReference>
<keyword evidence="10" id="KW-1185">Reference proteome</keyword>
<feature type="transmembrane region" description="Helical" evidence="6">
    <location>
        <begin position="790"/>
        <end position="812"/>
    </location>
</feature>
<feature type="transmembrane region" description="Helical" evidence="6">
    <location>
        <begin position="832"/>
        <end position="850"/>
    </location>
</feature>
<feature type="transmembrane region" description="Helical" evidence="6">
    <location>
        <begin position="457"/>
        <end position="479"/>
    </location>
</feature>
<dbReference type="GO" id="GO:0005886">
    <property type="term" value="C:plasma membrane"/>
    <property type="evidence" value="ECO:0007669"/>
    <property type="project" value="UniProtKB-SubCell"/>
</dbReference>
<evidence type="ECO:0000259" key="7">
    <source>
        <dbReference type="Pfam" id="PF02687"/>
    </source>
</evidence>
<dbReference type="InterPro" id="IPR047699">
    <property type="entry name" value="Permease_put_prefix"/>
</dbReference>
<evidence type="ECO:0000259" key="8">
    <source>
        <dbReference type="Pfam" id="PF12704"/>
    </source>
</evidence>
<dbReference type="AlphaFoldDB" id="A0A1I0QRY0"/>
<comment type="subcellular location">
    <subcellularLocation>
        <location evidence="1">Cell membrane</location>
        <topology evidence="1">Multi-pass membrane protein</topology>
    </subcellularLocation>
</comment>
<feature type="transmembrane region" description="Helical" evidence="6">
    <location>
        <begin position="363"/>
        <end position="385"/>
    </location>
</feature>
<keyword evidence="3 6" id="KW-0812">Transmembrane</keyword>
<dbReference type="PANTHER" id="PTHR30572:SF18">
    <property type="entry name" value="ABC-TYPE MACROLIDE FAMILY EXPORT SYSTEM PERMEASE COMPONENT 2"/>
    <property type="match status" value="1"/>
</dbReference>
<accession>A0A1I0QRY0</accession>
<feature type="domain" description="ABC3 transporter permease C-terminal" evidence="7">
    <location>
        <begin position="369"/>
        <end position="482"/>
    </location>
</feature>
<sequence length="869" mass="98593">MRSHDDIKPPSFWLRFFRWYCRAEYAEDIEGDLVERFEMRASKHGAKQAKRRFRADVLKLFRPSMIKKLEGNQKLNYYGMFKHNFKITIRSFAKYRSTFIINLLGLSTGLASALFIYLWVQAEMSMDKFHEHDEQLYQVMLNHEESGKINTKDGTQGLLAAALEEEVPEIATAIQATPTHWFGQMPLSTEDKTIKAIGKFADPAYFEMFSFPFIQGEPKTALKDKGSIVISNSLATRLFGSPEAAFGQTIKWQLLNFTDEYKVAGVFKDLPSNTTDDFEFILAFDKFRDILPPEAIHWGNYNAETYVLLAEGTDVNALNAKLKSFVKDKVEWSNVEPFVRPFSDRYLYTKYENGVQAGGRIEYIKLFTVVSVFILLIACINFINLSTAKASTRAKEIGVKKAIGAKRNSLAVQYLQEAVLMTVISVIVAIGLVILLLPQFNQITGHQIRLNFDLPLIYILIGISATTGLLAGSYPAIFLSSLKPVATLKGKLNVSFGETWIRKGLVVFQFVLSVVLISSVLVVTKQIAFIQKKNIGYNRDNLVLFANDGKIADDFNTFLLDLQNIPGVVNAGGTTHTIISGGNYTTDFHWEGENPEVQTQFGNMTVTYDFIETLGVEIKEGRSFSREFSTDTDKLILNEKAIEVMGYENPIGRKVRLWGNDMTIIGVVKDFNFSSLHEDIIPMFFKLDNVSTFNILTRIQAGNESNTLDRIAELYKTYNPEYEFAYSFLDQEFAKQYLAEQRISKLTKYFGILAIIISCLGLFGLTAFTIERRLKEISIRKVLGSNAWSIITLLNKQFSMLVLLAILIGLPISYWTTKEWLNGYAYKIELQWWFFVLAGALTLLIAWLTVSIQTFKTAKLNPAKSLRTE</sequence>
<dbReference type="Proteomes" id="UP000199437">
    <property type="component" value="Unassembled WGS sequence"/>
</dbReference>
<keyword evidence="2" id="KW-1003">Cell membrane</keyword>
<evidence type="ECO:0000256" key="2">
    <source>
        <dbReference type="ARBA" id="ARBA00022475"/>
    </source>
</evidence>
<evidence type="ECO:0000256" key="4">
    <source>
        <dbReference type="ARBA" id="ARBA00022989"/>
    </source>
</evidence>
<dbReference type="InterPro" id="IPR025857">
    <property type="entry name" value="MacB_PCD"/>
</dbReference>
<dbReference type="GeneID" id="99987314"/>
<dbReference type="InterPro" id="IPR050250">
    <property type="entry name" value="Macrolide_Exporter_MacB"/>
</dbReference>
<dbReference type="Pfam" id="PF02687">
    <property type="entry name" value="FtsX"/>
    <property type="match status" value="2"/>
</dbReference>
<dbReference type="Pfam" id="PF12704">
    <property type="entry name" value="MacB_PCD"/>
    <property type="match status" value="2"/>
</dbReference>
<protein>
    <submittedName>
        <fullName evidence="9">ABC-type antimicrobial peptide transport system, permease component</fullName>
    </submittedName>
</protein>
<dbReference type="NCBIfam" id="NF038404">
    <property type="entry name" value="perm_prefix_2"/>
    <property type="match status" value="1"/>
</dbReference>
<proteinExistence type="predicted"/>
<feature type="domain" description="ABC3 transporter permease C-terminal" evidence="7">
    <location>
        <begin position="750"/>
        <end position="862"/>
    </location>
</feature>
<dbReference type="PANTHER" id="PTHR30572">
    <property type="entry name" value="MEMBRANE COMPONENT OF TRANSPORTER-RELATED"/>
    <property type="match status" value="1"/>
</dbReference>
<dbReference type="RefSeq" id="WP_222843645.1">
    <property type="nucleotide sequence ID" value="NZ_FOIR01000002.1"/>
</dbReference>
<reference evidence="10" key="1">
    <citation type="submission" date="2016-10" db="EMBL/GenBank/DDBJ databases">
        <authorList>
            <person name="Varghese N."/>
            <person name="Submissions S."/>
        </authorList>
    </citation>
    <scope>NUCLEOTIDE SEQUENCE [LARGE SCALE GENOMIC DNA]</scope>
    <source>
        <strain evidence="10">CGMCC 1.12402</strain>
    </source>
</reference>
<keyword evidence="4 6" id="KW-1133">Transmembrane helix</keyword>
<feature type="domain" description="MacB-like periplasmic core" evidence="8">
    <location>
        <begin position="534"/>
        <end position="677"/>
    </location>
</feature>
<feature type="transmembrane region" description="Helical" evidence="6">
    <location>
        <begin position="418"/>
        <end position="437"/>
    </location>
</feature>
<evidence type="ECO:0000256" key="6">
    <source>
        <dbReference type="SAM" id="Phobius"/>
    </source>
</evidence>
<gene>
    <name evidence="9" type="ORF">SAMN05216290_2621</name>
</gene>
<evidence type="ECO:0000256" key="1">
    <source>
        <dbReference type="ARBA" id="ARBA00004651"/>
    </source>
</evidence>
<organism evidence="9 10">
    <name type="scientific">Roseivirga pacifica</name>
    <dbReference type="NCBI Taxonomy" id="1267423"/>
    <lineage>
        <taxon>Bacteria</taxon>
        <taxon>Pseudomonadati</taxon>
        <taxon>Bacteroidota</taxon>
        <taxon>Cytophagia</taxon>
        <taxon>Cytophagales</taxon>
        <taxon>Roseivirgaceae</taxon>
        <taxon>Roseivirga</taxon>
    </lineage>
</organism>
<dbReference type="STRING" id="1267423.SAMN05216290_2621"/>
<keyword evidence="5 6" id="KW-0472">Membrane</keyword>
<evidence type="ECO:0000256" key="3">
    <source>
        <dbReference type="ARBA" id="ARBA00022692"/>
    </source>
</evidence>
<evidence type="ECO:0000313" key="9">
    <source>
        <dbReference type="EMBL" id="SEW30124.1"/>
    </source>
</evidence>
<name>A0A1I0QRY0_9BACT</name>
<evidence type="ECO:0000256" key="5">
    <source>
        <dbReference type="ARBA" id="ARBA00023136"/>
    </source>
</evidence>
<dbReference type="InterPro" id="IPR003838">
    <property type="entry name" value="ABC3_permease_C"/>
</dbReference>
<feature type="transmembrane region" description="Helical" evidence="6">
    <location>
        <begin position="99"/>
        <end position="120"/>
    </location>
</feature>
<feature type="transmembrane region" description="Helical" evidence="6">
    <location>
        <begin position="749"/>
        <end position="770"/>
    </location>
</feature>
<evidence type="ECO:0000313" key="10">
    <source>
        <dbReference type="Proteomes" id="UP000199437"/>
    </source>
</evidence>
<feature type="transmembrane region" description="Helical" evidence="6">
    <location>
        <begin position="500"/>
        <end position="523"/>
    </location>
</feature>
<dbReference type="GO" id="GO:0022857">
    <property type="term" value="F:transmembrane transporter activity"/>
    <property type="evidence" value="ECO:0007669"/>
    <property type="project" value="TreeGrafter"/>
</dbReference>
<feature type="domain" description="MacB-like periplasmic core" evidence="8">
    <location>
        <begin position="100"/>
        <end position="324"/>
    </location>
</feature>